<reference evidence="1" key="2">
    <citation type="submission" date="2020-11" db="EMBL/GenBank/DDBJ databases">
        <authorList>
            <person name="McCartney M.A."/>
            <person name="Auch B."/>
            <person name="Kono T."/>
            <person name="Mallez S."/>
            <person name="Becker A."/>
            <person name="Gohl D.M."/>
            <person name="Silverstein K.A.T."/>
            <person name="Koren S."/>
            <person name="Bechman K.B."/>
            <person name="Herman A."/>
            <person name="Abrahante J.E."/>
            <person name="Garbe J."/>
        </authorList>
    </citation>
    <scope>NUCLEOTIDE SEQUENCE</scope>
    <source>
        <strain evidence="1">Duluth1</strain>
        <tissue evidence="1">Whole animal</tissue>
    </source>
</reference>
<proteinExistence type="predicted"/>
<gene>
    <name evidence="1" type="ORF">DPMN_124341</name>
</gene>
<evidence type="ECO:0000313" key="1">
    <source>
        <dbReference type="EMBL" id="KAH3822557.1"/>
    </source>
</evidence>
<evidence type="ECO:0000313" key="2">
    <source>
        <dbReference type="Proteomes" id="UP000828390"/>
    </source>
</evidence>
<dbReference type="Proteomes" id="UP000828390">
    <property type="component" value="Unassembled WGS sequence"/>
</dbReference>
<keyword evidence="2" id="KW-1185">Reference proteome</keyword>
<reference evidence="1" key="1">
    <citation type="journal article" date="2019" name="bioRxiv">
        <title>The Genome of the Zebra Mussel, Dreissena polymorpha: A Resource for Invasive Species Research.</title>
        <authorList>
            <person name="McCartney M.A."/>
            <person name="Auch B."/>
            <person name="Kono T."/>
            <person name="Mallez S."/>
            <person name="Zhang Y."/>
            <person name="Obille A."/>
            <person name="Becker A."/>
            <person name="Abrahante J.E."/>
            <person name="Garbe J."/>
            <person name="Badalamenti J.P."/>
            <person name="Herman A."/>
            <person name="Mangelson H."/>
            <person name="Liachko I."/>
            <person name="Sullivan S."/>
            <person name="Sone E.D."/>
            <person name="Koren S."/>
            <person name="Silverstein K.A.T."/>
            <person name="Beckman K.B."/>
            <person name="Gohl D.M."/>
        </authorList>
    </citation>
    <scope>NUCLEOTIDE SEQUENCE</scope>
    <source>
        <strain evidence="1">Duluth1</strain>
        <tissue evidence="1">Whole animal</tissue>
    </source>
</reference>
<name>A0A9D4GZA7_DREPO</name>
<organism evidence="1 2">
    <name type="scientific">Dreissena polymorpha</name>
    <name type="common">Zebra mussel</name>
    <name type="synonym">Mytilus polymorpha</name>
    <dbReference type="NCBI Taxonomy" id="45954"/>
    <lineage>
        <taxon>Eukaryota</taxon>
        <taxon>Metazoa</taxon>
        <taxon>Spiralia</taxon>
        <taxon>Lophotrochozoa</taxon>
        <taxon>Mollusca</taxon>
        <taxon>Bivalvia</taxon>
        <taxon>Autobranchia</taxon>
        <taxon>Heteroconchia</taxon>
        <taxon>Euheterodonta</taxon>
        <taxon>Imparidentia</taxon>
        <taxon>Neoheterodontei</taxon>
        <taxon>Myida</taxon>
        <taxon>Dreissenoidea</taxon>
        <taxon>Dreissenidae</taxon>
        <taxon>Dreissena</taxon>
    </lineage>
</organism>
<accession>A0A9D4GZA7</accession>
<dbReference type="EMBL" id="JAIWYP010000005">
    <property type="protein sequence ID" value="KAH3822557.1"/>
    <property type="molecule type" value="Genomic_DNA"/>
</dbReference>
<sequence>MFGDGLTESCWRPSWDTLPVTCIGSTPPRIRQELTSCRVLRLPRRSTRDYRNRAYSAFRCFLIRHGVPPEVNYDDSE</sequence>
<protein>
    <submittedName>
        <fullName evidence="1">Uncharacterized protein</fullName>
    </submittedName>
</protein>
<comment type="caution">
    <text evidence="1">The sequence shown here is derived from an EMBL/GenBank/DDBJ whole genome shotgun (WGS) entry which is preliminary data.</text>
</comment>
<dbReference type="AlphaFoldDB" id="A0A9D4GZA7"/>